<evidence type="ECO:0000313" key="3">
    <source>
        <dbReference type="Proteomes" id="UP000306102"/>
    </source>
</evidence>
<feature type="region of interest" description="Disordered" evidence="1">
    <location>
        <begin position="1"/>
        <end position="112"/>
    </location>
</feature>
<keyword evidence="3" id="KW-1185">Reference proteome</keyword>
<dbReference type="PANTHER" id="PTHR47240:SF2">
    <property type="entry name" value="CHROMO DOMAIN-CONTAINING PROTEIN LHP1"/>
    <property type="match status" value="1"/>
</dbReference>
<sequence>MKDLRNPVFDERFGESSEQQKLPLPLPVADGGEEADGKAAHGGDDEAAVSETVVEEQRVEKGDGSGEEGGEDGEEEEEEEEGEEEEGEKGHDKFDHLEIDDDGEADDTERPKLAEDFYEIEAVRKKRVRKVSLSLSLSLSRT</sequence>
<evidence type="ECO:0000313" key="2">
    <source>
        <dbReference type="EMBL" id="THG00793.1"/>
    </source>
</evidence>
<protein>
    <submittedName>
        <fullName evidence="2">Uncharacterized protein</fullName>
    </submittedName>
</protein>
<proteinExistence type="predicted"/>
<dbReference type="EMBL" id="SDRB02011592">
    <property type="protein sequence ID" value="THG00793.1"/>
    <property type="molecule type" value="Genomic_DNA"/>
</dbReference>
<dbReference type="PANTHER" id="PTHR47240">
    <property type="entry name" value="CHROMO DOMAIN-CONTAINING PROTEIN LHP1"/>
    <property type="match status" value="1"/>
</dbReference>
<evidence type="ECO:0000256" key="1">
    <source>
        <dbReference type="SAM" id="MobiDB-lite"/>
    </source>
</evidence>
<feature type="compositionally biased region" description="Basic and acidic residues" evidence="1">
    <location>
        <begin position="1"/>
        <end position="15"/>
    </location>
</feature>
<dbReference type="InterPro" id="IPR044251">
    <property type="entry name" value="LHP1-like"/>
</dbReference>
<name>A0A4S4DDS2_CAMSN</name>
<gene>
    <name evidence="2" type="ORF">TEA_003443</name>
</gene>
<reference evidence="2 3" key="1">
    <citation type="journal article" date="2018" name="Proc. Natl. Acad. Sci. U.S.A.">
        <title>Draft genome sequence of Camellia sinensis var. sinensis provides insights into the evolution of the tea genome and tea quality.</title>
        <authorList>
            <person name="Wei C."/>
            <person name="Yang H."/>
            <person name="Wang S."/>
            <person name="Zhao J."/>
            <person name="Liu C."/>
            <person name="Gao L."/>
            <person name="Xia E."/>
            <person name="Lu Y."/>
            <person name="Tai Y."/>
            <person name="She G."/>
            <person name="Sun J."/>
            <person name="Cao H."/>
            <person name="Tong W."/>
            <person name="Gao Q."/>
            <person name="Li Y."/>
            <person name="Deng W."/>
            <person name="Jiang X."/>
            <person name="Wang W."/>
            <person name="Chen Q."/>
            <person name="Zhang S."/>
            <person name="Li H."/>
            <person name="Wu J."/>
            <person name="Wang P."/>
            <person name="Li P."/>
            <person name="Shi C."/>
            <person name="Zheng F."/>
            <person name="Jian J."/>
            <person name="Huang B."/>
            <person name="Shan D."/>
            <person name="Shi M."/>
            <person name="Fang C."/>
            <person name="Yue Y."/>
            <person name="Li F."/>
            <person name="Li D."/>
            <person name="Wei S."/>
            <person name="Han B."/>
            <person name="Jiang C."/>
            <person name="Yin Y."/>
            <person name="Xia T."/>
            <person name="Zhang Z."/>
            <person name="Bennetzen J.L."/>
            <person name="Zhao S."/>
            <person name="Wan X."/>
        </authorList>
    </citation>
    <scope>NUCLEOTIDE SEQUENCE [LARGE SCALE GENOMIC DNA]</scope>
    <source>
        <strain evidence="3">cv. Shuchazao</strain>
        <tissue evidence="2">Leaf</tissue>
    </source>
</reference>
<feature type="compositionally biased region" description="Basic and acidic residues" evidence="1">
    <location>
        <begin position="88"/>
        <end position="97"/>
    </location>
</feature>
<comment type="caution">
    <text evidence="2">The sequence shown here is derived from an EMBL/GenBank/DDBJ whole genome shotgun (WGS) entry which is preliminary data.</text>
</comment>
<accession>A0A4S4DDS2</accession>
<dbReference type="AlphaFoldDB" id="A0A4S4DDS2"/>
<organism evidence="2 3">
    <name type="scientific">Camellia sinensis var. sinensis</name>
    <name type="common">China tea</name>
    <dbReference type="NCBI Taxonomy" id="542762"/>
    <lineage>
        <taxon>Eukaryota</taxon>
        <taxon>Viridiplantae</taxon>
        <taxon>Streptophyta</taxon>
        <taxon>Embryophyta</taxon>
        <taxon>Tracheophyta</taxon>
        <taxon>Spermatophyta</taxon>
        <taxon>Magnoliopsida</taxon>
        <taxon>eudicotyledons</taxon>
        <taxon>Gunneridae</taxon>
        <taxon>Pentapetalae</taxon>
        <taxon>asterids</taxon>
        <taxon>Ericales</taxon>
        <taxon>Theaceae</taxon>
        <taxon>Camellia</taxon>
    </lineage>
</organism>
<feature type="compositionally biased region" description="Basic and acidic residues" evidence="1">
    <location>
        <begin position="35"/>
        <end position="44"/>
    </location>
</feature>
<feature type="compositionally biased region" description="Acidic residues" evidence="1">
    <location>
        <begin position="98"/>
        <end position="107"/>
    </location>
</feature>
<dbReference type="Proteomes" id="UP000306102">
    <property type="component" value="Unassembled WGS sequence"/>
</dbReference>
<feature type="compositionally biased region" description="Basic and acidic residues" evidence="1">
    <location>
        <begin position="55"/>
        <end position="64"/>
    </location>
</feature>
<feature type="compositionally biased region" description="Acidic residues" evidence="1">
    <location>
        <begin position="65"/>
        <end position="87"/>
    </location>
</feature>
<dbReference type="GO" id="GO:0031507">
    <property type="term" value="P:heterochromatin formation"/>
    <property type="evidence" value="ECO:0007669"/>
    <property type="project" value="InterPro"/>
</dbReference>
<dbReference type="STRING" id="542762.A0A4S4DDS2"/>